<dbReference type="NCBIfam" id="NF005451">
    <property type="entry name" value="PRK07044.1"/>
    <property type="match status" value="1"/>
</dbReference>
<reference evidence="3" key="1">
    <citation type="journal article" date="2010" name="ISME J.">
        <title>Metagenome of the Mediterranean deep chlorophyll maximum studied by direct and fosmid library 454 pyrosequencing.</title>
        <authorList>
            <person name="Ghai R."/>
            <person name="Martin-Cuadrado A.B."/>
            <person name="Molto A.G."/>
            <person name="Heredia I.G."/>
            <person name="Cabrera R."/>
            <person name="Martin J."/>
            <person name="Verdu M."/>
            <person name="Deschamps P."/>
            <person name="Moreira D."/>
            <person name="Lopez-Garcia P."/>
            <person name="Mira A."/>
            <person name="Rodriguez-Valera F."/>
        </authorList>
    </citation>
    <scope>NUCLEOTIDE SEQUENCE</scope>
</reference>
<comment type="similarity">
    <text evidence="1">Belongs to the aldolase class II family.</text>
</comment>
<dbReference type="AlphaFoldDB" id="D6PE01"/>
<dbReference type="PANTHER" id="PTHR10672:SF3">
    <property type="entry name" value="PROTEIN HU-LI TAI SHAO"/>
    <property type="match status" value="1"/>
</dbReference>
<dbReference type="EMBL" id="GU943006">
    <property type="protein sequence ID" value="ADD93952.1"/>
    <property type="molecule type" value="Genomic_DNA"/>
</dbReference>
<evidence type="ECO:0000256" key="1">
    <source>
        <dbReference type="ARBA" id="ARBA00037961"/>
    </source>
</evidence>
<evidence type="ECO:0000259" key="2">
    <source>
        <dbReference type="SMART" id="SM01007"/>
    </source>
</evidence>
<dbReference type="GO" id="GO:0005856">
    <property type="term" value="C:cytoskeleton"/>
    <property type="evidence" value="ECO:0007669"/>
    <property type="project" value="TreeGrafter"/>
</dbReference>
<name>D6PE01_9BACT</name>
<dbReference type="Pfam" id="PF00596">
    <property type="entry name" value="Aldolase_II"/>
    <property type="match status" value="1"/>
</dbReference>
<dbReference type="InterPro" id="IPR051017">
    <property type="entry name" value="Aldolase-II_Adducin_sf"/>
</dbReference>
<organism evidence="3">
    <name type="scientific">uncultured marine bacterium MedDCM-OCT-S09-C199</name>
    <dbReference type="NCBI Taxonomy" id="743077"/>
    <lineage>
        <taxon>Bacteria</taxon>
        <taxon>environmental samples</taxon>
    </lineage>
</organism>
<dbReference type="SMART" id="SM01007">
    <property type="entry name" value="Aldolase_II"/>
    <property type="match status" value="1"/>
</dbReference>
<dbReference type="InterPro" id="IPR001303">
    <property type="entry name" value="Aldolase_II/adducin_N"/>
</dbReference>
<protein>
    <submittedName>
        <fullName evidence="3">Class II aldolase/adducin family protein</fullName>
    </submittedName>
</protein>
<dbReference type="PANTHER" id="PTHR10672">
    <property type="entry name" value="ADDUCIN"/>
    <property type="match status" value="1"/>
</dbReference>
<dbReference type="SUPFAM" id="SSF53639">
    <property type="entry name" value="AraD/HMP-PK domain-like"/>
    <property type="match status" value="1"/>
</dbReference>
<accession>D6PE01</accession>
<dbReference type="GO" id="GO:0051015">
    <property type="term" value="F:actin filament binding"/>
    <property type="evidence" value="ECO:0007669"/>
    <property type="project" value="TreeGrafter"/>
</dbReference>
<evidence type="ECO:0000313" key="3">
    <source>
        <dbReference type="EMBL" id="ADD93952.1"/>
    </source>
</evidence>
<dbReference type="InterPro" id="IPR036409">
    <property type="entry name" value="Aldolase_II/adducin_N_sf"/>
</dbReference>
<dbReference type="Gene3D" id="3.40.225.10">
    <property type="entry name" value="Class II aldolase/adducin N-terminal domain"/>
    <property type="match status" value="1"/>
</dbReference>
<proteinExistence type="inferred from homology"/>
<feature type="domain" description="Class II aldolase/adducin N-terminal" evidence="2">
    <location>
        <begin position="24"/>
        <end position="204"/>
    </location>
</feature>
<sequence length="256" mass="28320">MSEAVVQNLDIRSQVSTEEWAIRQDLAAAYRLIAHYGWDDMVFTHLSARVPGPDDHFLLNPYGFQFSEVTASNLVKVDLDGNVVLSNGFEVNAAGFTIHSAVHMARHDAIAVMHVHTDAGVAVSAMQEGLLPITQHALFVYHDTAYHDWEGVALDLGERERLVADLGTKHLMMLRNHGTMALGGSVGSCFMRLYYIERACKIQVGAMSGTLNLPNQGAIDMMESTFNNPTSWEGLSATAWPSMRRLADRLDPDYQN</sequence>